<name>A0ABV0PQ88_9TELE</name>
<protein>
    <submittedName>
        <fullName evidence="1">Uncharacterized protein</fullName>
    </submittedName>
</protein>
<dbReference type="Proteomes" id="UP001476798">
    <property type="component" value="Unassembled WGS sequence"/>
</dbReference>
<evidence type="ECO:0000313" key="2">
    <source>
        <dbReference type="Proteomes" id="UP001476798"/>
    </source>
</evidence>
<proteinExistence type="predicted"/>
<gene>
    <name evidence="1" type="ORF">GOODEAATRI_020484</name>
</gene>
<reference evidence="1 2" key="1">
    <citation type="submission" date="2021-06" db="EMBL/GenBank/DDBJ databases">
        <authorList>
            <person name="Palmer J.M."/>
        </authorList>
    </citation>
    <scope>NUCLEOTIDE SEQUENCE [LARGE SCALE GENOMIC DNA]</scope>
    <source>
        <strain evidence="1 2">GA_2019</strain>
        <tissue evidence="1">Muscle</tissue>
    </source>
</reference>
<organism evidence="1 2">
    <name type="scientific">Goodea atripinnis</name>
    <dbReference type="NCBI Taxonomy" id="208336"/>
    <lineage>
        <taxon>Eukaryota</taxon>
        <taxon>Metazoa</taxon>
        <taxon>Chordata</taxon>
        <taxon>Craniata</taxon>
        <taxon>Vertebrata</taxon>
        <taxon>Euteleostomi</taxon>
        <taxon>Actinopterygii</taxon>
        <taxon>Neopterygii</taxon>
        <taxon>Teleostei</taxon>
        <taxon>Neoteleostei</taxon>
        <taxon>Acanthomorphata</taxon>
        <taxon>Ovalentaria</taxon>
        <taxon>Atherinomorphae</taxon>
        <taxon>Cyprinodontiformes</taxon>
        <taxon>Goodeidae</taxon>
        <taxon>Goodea</taxon>
    </lineage>
</organism>
<keyword evidence="2" id="KW-1185">Reference proteome</keyword>
<comment type="caution">
    <text evidence="1">The sequence shown here is derived from an EMBL/GenBank/DDBJ whole genome shotgun (WGS) entry which is preliminary data.</text>
</comment>
<evidence type="ECO:0000313" key="1">
    <source>
        <dbReference type="EMBL" id="MEQ2185650.1"/>
    </source>
</evidence>
<accession>A0ABV0PQ88</accession>
<sequence length="245" mass="26512">MVKIPCDHMHCFRVFMLLPTEHLVDVAKGRASVSIRWYVHSSYQDNGKLTGKVNWPASDRDELQVSGAVPIGGGRVCAPPVVHVNTQSSSPGLTGVAAPVVPVWSFISSILFARDLTLERKTLGSDGQFGRFRSWTTTPARHPRFCFLSLRRLLLLLTGMSAHGESGVRANSGDFASRLNSSANTDLFALPPLDSRSDSLGCALVHWPAAYLVALLVPAAGFLLDVLLLTCLSALPRSSPDISQY</sequence>
<dbReference type="EMBL" id="JAHRIO010081878">
    <property type="protein sequence ID" value="MEQ2185650.1"/>
    <property type="molecule type" value="Genomic_DNA"/>
</dbReference>